<dbReference type="OrthoDB" id="125587at2"/>
<gene>
    <name evidence="4" type="primary">fadH</name>
    <name evidence="4" type="ORF">COOX1_2319</name>
    <name evidence="3" type="ORF">CVV65_10885</name>
</gene>
<dbReference type="InterPro" id="IPR002347">
    <property type="entry name" value="SDR_fam"/>
</dbReference>
<dbReference type="GO" id="GO:0008670">
    <property type="term" value="F:2,4-dienoyl-CoA reductase (NADPH) activity"/>
    <property type="evidence" value="ECO:0007669"/>
    <property type="project" value="UniProtKB-EC"/>
</dbReference>
<dbReference type="Proteomes" id="UP000231932">
    <property type="component" value="Chromosome"/>
</dbReference>
<dbReference type="PRINTS" id="PR00081">
    <property type="entry name" value="GDHRDH"/>
</dbReference>
<dbReference type="PANTHER" id="PTHR43296:SF2">
    <property type="entry name" value="PEROXISOMAL 2,4-DIENOYL-COA REDUCTASE [(3E)-ENOYL-COA-PRODUCING]"/>
    <property type="match status" value="1"/>
</dbReference>
<proteinExistence type="predicted"/>
<dbReference type="InterPro" id="IPR045017">
    <property type="entry name" value="DECR2-like"/>
</dbReference>
<evidence type="ECO:0000256" key="1">
    <source>
        <dbReference type="ARBA" id="ARBA00022857"/>
    </source>
</evidence>
<dbReference type="Gene3D" id="3.40.50.720">
    <property type="entry name" value="NAD(P)-binding Rossmann-like Domain"/>
    <property type="match status" value="1"/>
</dbReference>
<name>A0A2K8N8D0_9BACL</name>
<dbReference type="PANTHER" id="PTHR43296">
    <property type="entry name" value="PEROXISOMAL 2,4-DIENOYL-COA REDUCTASE"/>
    <property type="match status" value="1"/>
</dbReference>
<dbReference type="GO" id="GO:0009062">
    <property type="term" value="P:fatty acid catabolic process"/>
    <property type="evidence" value="ECO:0007669"/>
    <property type="project" value="InterPro"/>
</dbReference>
<keyword evidence="2 4" id="KW-0560">Oxidoreductase</keyword>
<dbReference type="AlphaFoldDB" id="A0A2K8N8D0"/>
<dbReference type="FunFam" id="3.40.50.720:FF:000084">
    <property type="entry name" value="Short-chain dehydrogenase reductase"/>
    <property type="match status" value="1"/>
</dbReference>
<dbReference type="EC" id="1.3.1.34" evidence="4"/>
<dbReference type="SUPFAM" id="SSF51735">
    <property type="entry name" value="NAD(P)-binding Rossmann-fold domains"/>
    <property type="match status" value="1"/>
</dbReference>
<reference evidence="5" key="1">
    <citation type="submission" date="2017-11" db="EMBL/GenBank/DDBJ databases">
        <title>Complete Genome Sequence of Kyrpidia sp. Strain EA-1, a thermophilic, hydrogen-oxidizing Bacterium, isolated from the Azores.</title>
        <authorList>
            <person name="Reiner J.E."/>
            <person name="Lapp C.J."/>
            <person name="Bunk B."/>
            <person name="Gescher J."/>
        </authorList>
    </citation>
    <scope>NUCLEOTIDE SEQUENCE [LARGE SCALE GENOMIC DNA]</scope>
    <source>
        <strain evidence="5">EA-1</strain>
    </source>
</reference>
<reference evidence="3" key="2">
    <citation type="journal article" date="2018" name="Genome Announc.">
        <title>Complete Genome Sequence of Kyrpidia sp. Strain EA-1, a Thermophilic Knallgas Bacterium, Isolated from the Azores.</title>
        <authorList>
            <person name="Reiner J.E."/>
            <person name="Lapp C.J."/>
            <person name="Bunk B."/>
            <person name="Sproer C."/>
            <person name="Overmann J."/>
            <person name="Gescher J."/>
        </authorList>
    </citation>
    <scope>NUCLEOTIDE SEQUENCE</scope>
    <source>
        <strain evidence="3">EA-1</strain>
    </source>
</reference>
<keyword evidence="1" id="KW-0521">NADP</keyword>
<dbReference type="InterPro" id="IPR036291">
    <property type="entry name" value="NAD(P)-bd_dom_sf"/>
</dbReference>
<evidence type="ECO:0000313" key="5">
    <source>
        <dbReference type="Proteomes" id="UP000231932"/>
    </source>
</evidence>
<dbReference type="RefSeq" id="WP_100668146.1">
    <property type="nucleotide sequence ID" value="NZ_CP024955.1"/>
</dbReference>
<dbReference type="PRINTS" id="PR00080">
    <property type="entry name" value="SDRFAMILY"/>
</dbReference>
<organism evidence="3 5">
    <name type="scientific">Kyrpidia spormannii</name>
    <dbReference type="NCBI Taxonomy" id="2055160"/>
    <lineage>
        <taxon>Bacteria</taxon>
        <taxon>Bacillati</taxon>
        <taxon>Bacillota</taxon>
        <taxon>Bacilli</taxon>
        <taxon>Bacillales</taxon>
        <taxon>Alicyclobacillaceae</taxon>
        <taxon>Kyrpidia</taxon>
    </lineage>
</organism>
<protein>
    <submittedName>
        <fullName evidence="3 4">2,4-dienoyl-CoA reductase</fullName>
        <ecNumber evidence="4">1.3.1.34</ecNumber>
    </submittedName>
</protein>
<dbReference type="Proteomes" id="UP000502196">
    <property type="component" value="Chromosome"/>
</dbReference>
<sequence length="271" mass="28746">MLSPDTLKNRVAVITGGSSGLGKSIAGEFARLGAHIVITGRNEERLNAAAQDLLSRTPGARVLAVAGDVRNPADVDRWVAETRQAFGQIDILVNNAAGNFVCPAEQLSVNGWNAVVGIVLNGTFYCSRAMGKEMIESGRGGNILNIVATYAWTGGPGTVHSAAAKAGVVAMTRTLAVEWARYGIRVNAIAPGPIEHTGGADKLWPTKTIEERLKQEIPAGRFGQPEEVARLASFIVSDYAGFMTGEVVTLDGGEWLNKGFLKHFEADKSTK</sequence>
<dbReference type="EMBL" id="CP024955">
    <property type="protein sequence ID" value="ATY85365.1"/>
    <property type="molecule type" value="Genomic_DNA"/>
</dbReference>
<dbReference type="CDD" id="cd05369">
    <property type="entry name" value="TER_DECR_SDR_a"/>
    <property type="match status" value="1"/>
</dbReference>
<dbReference type="Pfam" id="PF13561">
    <property type="entry name" value="adh_short_C2"/>
    <property type="match status" value="1"/>
</dbReference>
<dbReference type="EMBL" id="LR792683">
    <property type="protein sequence ID" value="CAB3394248.1"/>
    <property type="molecule type" value="Genomic_DNA"/>
</dbReference>
<evidence type="ECO:0000313" key="4">
    <source>
        <dbReference type="EMBL" id="CAB3394248.1"/>
    </source>
</evidence>
<keyword evidence="5" id="KW-1185">Reference proteome</keyword>
<dbReference type="KEGG" id="kyr:CVV65_10885"/>
<dbReference type="NCBIfam" id="NF005811">
    <property type="entry name" value="PRK07677.1"/>
    <property type="match status" value="1"/>
</dbReference>
<dbReference type="GO" id="GO:0008206">
    <property type="term" value="P:bile acid metabolic process"/>
    <property type="evidence" value="ECO:0007669"/>
    <property type="project" value="UniProtKB-ARBA"/>
</dbReference>
<reference evidence="4 6" key="3">
    <citation type="submission" date="2020-04" db="EMBL/GenBank/DDBJ databases">
        <authorList>
            <person name="Hogendoorn C."/>
        </authorList>
    </citation>
    <scope>NUCLEOTIDE SEQUENCE [LARGE SCALE GENOMIC DNA]</scope>
    <source>
        <strain evidence="4">COOX1</strain>
    </source>
</reference>
<evidence type="ECO:0000313" key="3">
    <source>
        <dbReference type="EMBL" id="ATY85365.1"/>
    </source>
</evidence>
<evidence type="ECO:0000256" key="2">
    <source>
        <dbReference type="ARBA" id="ARBA00023002"/>
    </source>
</evidence>
<accession>A0A2K8N8D0</accession>
<evidence type="ECO:0000313" key="6">
    <source>
        <dbReference type="Proteomes" id="UP000502196"/>
    </source>
</evidence>